<evidence type="ECO:0000259" key="2">
    <source>
        <dbReference type="Pfam" id="PF05707"/>
    </source>
</evidence>
<evidence type="ECO:0000313" key="4">
    <source>
        <dbReference type="Proteomes" id="UP000178089"/>
    </source>
</evidence>
<organism evidence="3 4">
    <name type="scientific">Candidatus Taylorbacteria bacterium RIFCSPHIGHO2_12_FULL_45_16</name>
    <dbReference type="NCBI Taxonomy" id="1802315"/>
    <lineage>
        <taxon>Bacteria</taxon>
        <taxon>Candidatus Tayloriibacteriota</taxon>
    </lineage>
</organism>
<protein>
    <recommendedName>
        <fullName evidence="2">Zona occludens toxin N-terminal domain-containing protein</fullName>
    </recommendedName>
</protein>
<dbReference type="InterPro" id="IPR027417">
    <property type="entry name" value="P-loop_NTPase"/>
</dbReference>
<comment type="caution">
    <text evidence="3">The sequence shown here is derived from an EMBL/GenBank/DDBJ whole genome shotgun (WGS) entry which is preliminary data.</text>
</comment>
<feature type="domain" description="Zona occludens toxin N-terminal" evidence="2">
    <location>
        <begin position="32"/>
        <end position="180"/>
    </location>
</feature>
<name>A0A1G2MZH6_9BACT</name>
<evidence type="ECO:0000256" key="1">
    <source>
        <dbReference type="SAM" id="MobiDB-lite"/>
    </source>
</evidence>
<dbReference type="Proteomes" id="UP000178089">
    <property type="component" value="Unassembled WGS sequence"/>
</dbReference>
<sequence>MPTFIPNKAGTAVKEIDLLDLFEAEEGTINQYYGRVGQGKTYAATKDVLDDLANGQVIYANWHLNFEGHDDRYSLKYASRNFFFFRKRYYRFPKENFHFIEIDDQFMDKFEKLTDCKVYLDEGHVIFDSYEMAKMSLRKRKSILHTRHFNRTINIISQRPTAVHVSARGNVNIFYRCTKIWTWPVMLFRRQEFQDMTGETVDETADPISTRFYMGRKRVFEAYNSKYLRGGIPRSQKVYVEAWDLSFTERFWLLCSVIQRVLPLKRKHTPARESASPRGLNGANGVKESSGVPTTDDRTGELPF</sequence>
<evidence type="ECO:0000313" key="3">
    <source>
        <dbReference type="EMBL" id="OHA29228.1"/>
    </source>
</evidence>
<dbReference type="InterPro" id="IPR008900">
    <property type="entry name" value="Zot_N"/>
</dbReference>
<dbReference type="AlphaFoldDB" id="A0A1G2MZH6"/>
<accession>A0A1G2MZH6</accession>
<feature type="compositionally biased region" description="Basic and acidic residues" evidence="1">
    <location>
        <begin position="295"/>
        <end position="304"/>
    </location>
</feature>
<proteinExistence type="predicted"/>
<dbReference type="Pfam" id="PF05707">
    <property type="entry name" value="Zot"/>
    <property type="match status" value="1"/>
</dbReference>
<reference evidence="3 4" key="1">
    <citation type="journal article" date="2016" name="Nat. Commun.">
        <title>Thousands of microbial genomes shed light on interconnected biogeochemical processes in an aquifer system.</title>
        <authorList>
            <person name="Anantharaman K."/>
            <person name="Brown C.T."/>
            <person name="Hug L.A."/>
            <person name="Sharon I."/>
            <person name="Castelle C.J."/>
            <person name="Probst A.J."/>
            <person name="Thomas B.C."/>
            <person name="Singh A."/>
            <person name="Wilkins M.J."/>
            <person name="Karaoz U."/>
            <person name="Brodie E.L."/>
            <person name="Williams K.H."/>
            <person name="Hubbard S.S."/>
            <person name="Banfield J.F."/>
        </authorList>
    </citation>
    <scope>NUCLEOTIDE SEQUENCE [LARGE SCALE GENOMIC DNA]</scope>
</reference>
<feature type="region of interest" description="Disordered" evidence="1">
    <location>
        <begin position="268"/>
        <end position="304"/>
    </location>
</feature>
<dbReference type="STRING" id="1802315.A3F51_01280"/>
<dbReference type="Gene3D" id="3.40.50.300">
    <property type="entry name" value="P-loop containing nucleotide triphosphate hydrolases"/>
    <property type="match status" value="1"/>
</dbReference>
<gene>
    <name evidence="3" type="ORF">A3F51_01280</name>
</gene>
<dbReference type="EMBL" id="MHRT01000005">
    <property type="protein sequence ID" value="OHA29228.1"/>
    <property type="molecule type" value="Genomic_DNA"/>
</dbReference>